<organism evidence="4 5">
    <name type="scientific">Filimonas effusa</name>
    <dbReference type="NCBI Taxonomy" id="2508721"/>
    <lineage>
        <taxon>Bacteria</taxon>
        <taxon>Pseudomonadati</taxon>
        <taxon>Bacteroidota</taxon>
        <taxon>Chitinophagia</taxon>
        <taxon>Chitinophagales</taxon>
        <taxon>Chitinophagaceae</taxon>
        <taxon>Filimonas</taxon>
    </lineage>
</organism>
<dbReference type="RefSeq" id="WP_129001216.1">
    <property type="nucleotide sequence ID" value="NZ_SDHZ01000001.1"/>
</dbReference>
<evidence type="ECO:0000259" key="3">
    <source>
        <dbReference type="Pfam" id="PF24879"/>
    </source>
</evidence>
<feature type="domain" description="DUF4132" evidence="2">
    <location>
        <begin position="451"/>
        <end position="631"/>
    </location>
</feature>
<protein>
    <submittedName>
        <fullName evidence="4">DUF4132 domain-containing protein</fullName>
    </submittedName>
</protein>
<name>A0A4Q1D824_9BACT</name>
<dbReference type="Pfam" id="PF13569">
    <property type="entry name" value="DUF4132"/>
    <property type="match status" value="1"/>
</dbReference>
<reference evidence="4 5" key="1">
    <citation type="submission" date="2019-01" db="EMBL/GenBank/DDBJ databases">
        <title>Filimonas sp. strain TTM-71.</title>
        <authorList>
            <person name="Chen W.-M."/>
        </authorList>
    </citation>
    <scope>NUCLEOTIDE SEQUENCE [LARGE SCALE GENOMIC DNA]</scope>
    <source>
        <strain evidence="4 5">TTM-71</strain>
    </source>
</reference>
<feature type="coiled-coil region" evidence="1">
    <location>
        <begin position="462"/>
        <end position="496"/>
    </location>
</feature>
<evidence type="ECO:0000313" key="5">
    <source>
        <dbReference type="Proteomes" id="UP000290545"/>
    </source>
</evidence>
<dbReference type="OrthoDB" id="9763697at2"/>
<evidence type="ECO:0000259" key="2">
    <source>
        <dbReference type="Pfam" id="PF13569"/>
    </source>
</evidence>
<gene>
    <name evidence="4" type="ORF">ESB13_01175</name>
</gene>
<comment type="caution">
    <text evidence="4">The sequence shown here is derived from an EMBL/GenBank/DDBJ whole genome shotgun (WGS) entry which is preliminary data.</text>
</comment>
<evidence type="ECO:0000256" key="1">
    <source>
        <dbReference type="SAM" id="Coils"/>
    </source>
</evidence>
<sequence length="861" mass="98006">MNFLKKIKNVFSDTTTDEKEFKQAVHDTWKEYRTKREYFWGCNLNDTTTWPQIVKTWPDNKKVAFALWLVTAISHFMSGRRTGSNADEASQKNAVQQAYLQALMRNKLLLEEDDVVRLFNAFSQYKANDWSYLTTWPVASLLNQVVKQWKDKPFSPVLEDALRQLKELLDKYMSPYDQKEHIKMVGKIDGMLFKNTNASSAVKPVKFMGNDPLAEFANLSLERMPGNEKLVWYQILALAQKVSGAKPSQKYLNEIKTLIKALGADKFKKTTHDWFHFLIELKEREETHSYTYSSGYEYNYSSYDYITSVNADLIKGLVWACAHFHDGASIQTISALAERAFKKIPGKGPTAAAIGNACLFTLFASKGLDGIGQLSRLRLRIKQGSTQALIDKYLASAAGEKGVSVSEIEDMAVDDAGMQHGNKTISFDDYTAVVNITGIGKTELNWIKPDGAPQKSVPAHIKDKHAARLKKLKDNIKLAEQTLVTQRDRIDRMLREDRRMSKEHFHTYYLQHGIMSFIAERLIWNFHAADNTIRQAICLNDQWMNQHKEPLDITTATEVSLWHPVQASVETIKSWREFLVAHQLQQPLKQAFREIYLLTEAEFTTKTYSNRMAAHLLRQHQFNSLAKSRNWRYTLMGAFDNGMDNGIASLSLPAYNLRAEYWINEVNAVDATNDTGIWNYISTDQVRFLDTLSGNLVDLVEIPAQVFSEVMRDVDLFVGVASVGNDPTWQDSGGLPAYRDYWTAYSFGELSEVAKNRKDILANLVPRLKIGPVATIRDKFLVVKGKLRTYKIHIGSTNILMEPNDQYLCIVPDRSQQNPAEKIFLPFEGDNGLSVILSKAFLLAEDDVITDPTITSQIKLK</sequence>
<keyword evidence="1" id="KW-0175">Coiled coil</keyword>
<dbReference type="InterPro" id="IPR025406">
    <property type="entry name" value="DUF4132"/>
</dbReference>
<dbReference type="Pfam" id="PF24879">
    <property type="entry name" value="DUF7737"/>
    <property type="match status" value="1"/>
</dbReference>
<feature type="domain" description="DUF7737" evidence="3">
    <location>
        <begin position="754"/>
        <end position="858"/>
    </location>
</feature>
<evidence type="ECO:0000313" key="4">
    <source>
        <dbReference type="EMBL" id="RXK85464.1"/>
    </source>
</evidence>
<dbReference type="EMBL" id="SDHZ01000001">
    <property type="protein sequence ID" value="RXK85464.1"/>
    <property type="molecule type" value="Genomic_DNA"/>
</dbReference>
<accession>A0A4Q1D824</accession>
<dbReference type="Proteomes" id="UP000290545">
    <property type="component" value="Unassembled WGS sequence"/>
</dbReference>
<dbReference type="InterPro" id="IPR056639">
    <property type="entry name" value="DUF7737"/>
</dbReference>
<proteinExistence type="predicted"/>
<keyword evidence="5" id="KW-1185">Reference proteome</keyword>
<dbReference type="AlphaFoldDB" id="A0A4Q1D824"/>